<dbReference type="PANTHER" id="PTHR30386">
    <property type="entry name" value="MEMBRANE FUSION SUBUNIT OF EMRAB-TOLC MULTIDRUG EFFLUX PUMP"/>
    <property type="match status" value="1"/>
</dbReference>
<evidence type="ECO:0000256" key="6">
    <source>
        <dbReference type="ARBA" id="ARBA00022692"/>
    </source>
</evidence>
<dbReference type="GO" id="GO:0005886">
    <property type="term" value="C:plasma membrane"/>
    <property type="evidence" value="ECO:0007669"/>
    <property type="project" value="UniProtKB-SubCell"/>
</dbReference>
<keyword evidence="15" id="KW-1185">Reference proteome</keyword>
<evidence type="ECO:0000313" key="13">
    <source>
        <dbReference type="EMBL" id="PLR16558.1"/>
    </source>
</evidence>
<comment type="subcellular location">
    <subcellularLocation>
        <location evidence="1 9">Cell inner membrane</location>
        <topology evidence="1 9">Single-pass membrane protein</topology>
    </subcellularLocation>
</comment>
<dbReference type="NCBIfam" id="TIGR01843">
    <property type="entry name" value="type_I_hlyD"/>
    <property type="match status" value="1"/>
</dbReference>
<dbReference type="KEGG" id="cfh:C1707_18020"/>
<evidence type="ECO:0000259" key="10">
    <source>
        <dbReference type="Pfam" id="PF25994"/>
    </source>
</evidence>
<gene>
    <name evidence="12" type="ORF">C1707_18020</name>
    <name evidence="13" type="ORF">CFHF_10990</name>
</gene>
<dbReference type="Pfam" id="PF25994">
    <property type="entry name" value="HH_AprE"/>
    <property type="match status" value="1"/>
</dbReference>
<feature type="domain" description="AprE-like long alpha-helical hairpin" evidence="10">
    <location>
        <begin position="107"/>
        <end position="299"/>
    </location>
</feature>
<reference evidence="13 14" key="1">
    <citation type="submission" date="2017-12" db="EMBL/GenBank/DDBJ databases">
        <title>The genome sequence of Caulobacter flavus CGMCC1 15093.</title>
        <authorList>
            <person name="Gao J."/>
            <person name="Mao X."/>
            <person name="Sun J."/>
        </authorList>
    </citation>
    <scope>NUCLEOTIDE SEQUENCE [LARGE SCALE GENOMIC DNA]</scope>
    <source>
        <strain evidence="13 14">CGMCC1 15093</strain>
    </source>
</reference>
<dbReference type="Proteomes" id="UP000234483">
    <property type="component" value="Unassembled WGS sequence"/>
</dbReference>
<evidence type="ECO:0000256" key="5">
    <source>
        <dbReference type="ARBA" id="ARBA00022519"/>
    </source>
</evidence>
<evidence type="ECO:0000256" key="4">
    <source>
        <dbReference type="ARBA" id="ARBA00022475"/>
    </source>
</evidence>
<evidence type="ECO:0000256" key="3">
    <source>
        <dbReference type="ARBA" id="ARBA00022448"/>
    </source>
</evidence>
<accession>A0A2N5CUA3</accession>
<evidence type="ECO:0000313" key="15">
    <source>
        <dbReference type="Proteomes" id="UP000281192"/>
    </source>
</evidence>
<dbReference type="RefSeq" id="WP_101713054.1">
    <property type="nucleotide sequence ID" value="NZ_CP026100.1"/>
</dbReference>
<dbReference type="GO" id="GO:0015031">
    <property type="term" value="P:protein transport"/>
    <property type="evidence" value="ECO:0007669"/>
    <property type="project" value="InterPro"/>
</dbReference>
<feature type="domain" description="AprE-like beta-barrel" evidence="11">
    <location>
        <begin position="341"/>
        <end position="431"/>
    </location>
</feature>
<keyword evidence="6" id="KW-0812">Transmembrane</keyword>
<comment type="similarity">
    <text evidence="2 9">Belongs to the membrane fusion protein (MFP) (TC 8.A.1) family.</text>
</comment>
<dbReference type="InterPro" id="IPR058781">
    <property type="entry name" value="HH_AprE-like"/>
</dbReference>
<dbReference type="Gene3D" id="2.40.30.170">
    <property type="match status" value="1"/>
</dbReference>
<dbReference type="Pfam" id="PF26002">
    <property type="entry name" value="Beta-barrel_AprE"/>
    <property type="match status" value="1"/>
</dbReference>
<keyword evidence="4 9" id="KW-1003">Cell membrane</keyword>
<evidence type="ECO:0000259" key="11">
    <source>
        <dbReference type="Pfam" id="PF26002"/>
    </source>
</evidence>
<reference evidence="12 15" key="2">
    <citation type="submission" date="2018-01" db="EMBL/GenBank/DDBJ databases">
        <title>Complete genome sequence of Caulobacter flavus RHGG3.</title>
        <authorList>
            <person name="Yang E."/>
        </authorList>
    </citation>
    <scope>NUCLEOTIDE SEQUENCE [LARGE SCALE GENOMIC DNA]</scope>
    <source>
        <strain evidence="12 15">RHGG3</strain>
    </source>
</reference>
<name>A0A2N5CUA3_9CAUL</name>
<organism evidence="13 14">
    <name type="scientific">Caulobacter flavus</name>
    <dbReference type="NCBI Taxonomy" id="1679497"/>
    <lineage>
        <taxon>Bacteria</taxon>
        <taxon>Pseudomonadati</taxon>
        <taxon>Pseudomonadota</taxon>
        <taxon>Alphaproteobacteria</taxon>
        <taxon>Caulobacterales</taxon>
        <taxon>Caulobacteraceae</taxon>
        <taxon>Caulobacter</taxon>
    </lineage>
</organism>
<protein>
    <recommendedName>
        <fullName evidence="9">Membrane fusion protein (MFP) family protein</fullName>
    </recommendedName>
</protein>
<keyword evidence="3 9" id="KW-0813">Transport</keyword>
<sequence length="458" mass="49202">MTGSLAVHKPGALATVEAYKAQGPADGAHWELRVGLAAAGAFFVGFLGWAAFAPLDAGAYAQGVVVVSGSRQAVQHREGGVISALRVQEGDKVRQGQVLLEINVQEVRAQERALAARVFAVEARRARLAAERDGLDTPLTPVAFANLPAEDQALADEAMGLERRQLAAQRAALASRRGVLGERASQLAEQINGYNRQLAANREQQRLIGEELEGMRKLAAQGYAPLTRVRALERAAADLVGADGAYRAQAASAREGIGETRMQALQGDREHMDEVIADLRQSEIELNDLKPRLAAARDQLSRGMVRAPASGQVVGLKVFTVGGVAAPGDTLMEIVPQRAPLVIEARVSPNDADDVHVGQSADVRLTAFHDRHLPLLQGTVTKLSADGFTDDKTGARYFRAEVAVPPEELAALKQPGREPPALKAGLPVEVVAPLRKRTALQYLLEPLQQRLFRSFREQ</sequence>
<dbReference type="OrthoDB" id="9810980at2"/>
<evidence type="ECO:0000313" key="12">
    <source>
        <dbReference type="EMBL" id="AYV48002.1"/>
    </source>
</evidence>
<keyword evidence="8" id="KW-0472">Membrane</keyword>
<dbReference type="PRINTS" id="PR01490">
    <property type="entry name" value="RTXTOXIND"/>
</dbReference>
<evidence type="ECO:0000313" key="14">
    <source>
        <dbReference type="Proteomes" id="UP000234483"/>
    </source>
</evidence>
<dbReference type="EMBL" id="CP026100">
    <property type="protein sequence ID" value="AYV48002.1"/>
    <property type="molecule type" value="Genomic_DNA"/>
</dbReference>
<keyword evidence="5 9" id="KW-0997">Cell inner membrane</keyword>
<dbReference type="AlphaFoldDB" id="A0A2N5CUA3"/>
<evidence type="ECO:0000256" key="7">
    <source>
        <dbReference type="ARBA" id="ARBA00022989"/>
    </source>
</evidence>
<dbReference type="EMBL" id="PJRQ01000020">
    <property type="protein sequence ID" value="PLR16558.1"/>
    <property type="molecule type" value="Genomic_DNA"/>
</dbReference>
<keyword evidence="7" id="KW-1133">Transmembrane helix</keyword>
<dbReference type="InterPro" id="IPR058982">
    <property type="entry name" value="Beta-barrel_AprE"/>
</dbReference>
<evidence type="ECO:0000256" key="1">
    <source>
        <dbReference type="ARBA" id="ARBA00004377"/>
    </source>
</evidence>
<dbReference type="PANTHER" id="PTHR30386:SF17">
    <property type="entry name" value="ALKALINE PROTEASE SECRETION PROTEIN APRE"/>
    <property type="match status" value="1"/>
</dbReference>
<evidence type="ECO:0000256" key="2">
    <source>
        <dbReference type="ARBA" id="ARBA00009477"/>
    </source>
</evidence>
<evidence type="ECO:0000256" key="8">
    <source>
        <dbReference type="ARBA" id="ARBA00023136"/>
    </source>
</evidence>
<dbReference type="InterPro" id="IPR050739">
    <property type="entry name" value="MFP"/>
</dbReference>
<dbReference type="Proteomes" id="UP000281192">
    <property type="component" value="Chromosome"/>
</dbReference>
<proteinExistence type="inferred from homology"/>
<evidence type="ECO:0000256" key="9">
    <source>
        <dbReference type="RuleBase" id="RU365093"/>
    </source>
</evidence>
<dbReference type="InterPro" id="IPR010129">
    <property type="entry name" value="T1SS_HlyD"/>
</dbReference>
<dbReference type="Gene3D" id="2.40.50.100">
    <property type="match status" value="1"/>
</dbReference>